<dbReference type="InterPro" id="IPR023772">
    <property type="entry name" value="DNA-bd_HTH_TetR-type_CS"/>
</dbReference>
<dbReference type="SUPFAM" id="SSF48498">
    <property type="entry name" value="Tetracyclin repressor-like, C-terminal domain"/>
    <property type="match status" value="1"/>
</dbReference>
<evidence type="ECO:0000256" key="2">
    <source>
        <dbReference type="ARBA" id="ARBA00023125"/>
    </source>
</evidence>
<dbReference type="EMBL" id="JAFLRJ010000098">
    <property type="protein sequence ID" value="MBO0512375.1"/>
    <property type="molecule type" value="Genomic_DNA"/>
</dbReference>
<dbReference type="InterPro" id="IPR047923">
    <property type="entry name" value="ArpA-like"/>
</dbReference>
<dbReference type="GO" id="GO:0000976">
    <property type="term" value="F:transcription cis-regulatory region binding"/>
    <property type="evidence" value="ECO:0007669"/>
    <property type="project" value="TreeGrafter"/>
</dbReference>
<dbReference type="SUPFAM" id="SSF46689">
    <property type="entry name" value="Homeodomain-like"/>
    <property type="match status" value="1"/>
</dbReference>
<proteinExistence type="predicted"/>
<dbReference type="AlphaFoldDB" id="A0A939JHR1"/>
<dbReference type="PRINTS" id="PR00455">
    <property type="entry name" value="HTHTETR"/>
</dbReference>
<organism evidence="6 7">
    <name type="scientific">Streptomyces beijiangensis</name>
    <dbReference type="NCBI Taxonomy" id="163361"/>
    <lineage>
        <taxon>Bacteria</taxon>
        <taxon>Bacillati</taxon>
        <taxon>Actinomycetota</taxon>
        <taxon>Actinomycetes</taxon>
        <taxon>Kitasatosporales</taxon>
        <taxon>Streptomycetaceae</taxon>
        <taxon>Streptomyces</taxon>
    </lineage>
</organism>
<dbReference type="PROSITE" id="PS50977">
    <property type="entry name" value="HTH_TETR_2"/>
    <property type="match status" value="1"/>
</dbReference>
<dbReference type="Gene3D" id="1.10.357.10">
    <property type="entry name" value="Tetracycline Repressor, domain 2"/>
    <property type="match status" value="1"/>
</dbReference>
<evidence type="ECO:0000256" key="3">
    <source>
        <dbReference type="ARBA" id="ARBA00023163"/>
    </source>
</evidence>
<feature type="DNA-binding region" description="H-T-H motif" evidence="4">
    <location>
        <begin position="31"/>
        <end position="50"/>
    </location>
</feature>
<comment type="caution">
    <text evidence="6">The sequence shown here is derived from an EMBL/GenBank/DDBJ whole genome shotgun (WGS) entry which is preliminary data.</text>
</comment>
<reference evidence="6" key="1">
    <citation type="submission" date="2021-03" db="EMBL/GenBank/DDBJ databases">
        <title>Streptomyces poriferae sp. nov., a novel marine sponge-derived Actinobacteria species with anti-MRSA activity.</title>
        <authorList>
            <person name="Sandoval-Powers M."/>
            <person name="Kralova S."/>
            <person name="Nguyen G.-S."/>
            <person name="Fawwal D."/>
            <person name="Degnes K."/>
            <person name="Klinkenberg G."/>
            <person name="Sletta H."/>
            <person name="Wentzel A."/>
            <person name="Liles M.R."/>
        </authorList>
    </citation>
    <scope>NUCLEOTIDE SEQUENCE</scope>
    <source>
        <strain evidence="6">DSM 41794</strain>
    </source>
</reference>
<dbReference type="RefSeq" id="WP_206961769.1">
    <property type="nucleotide sequence ID" value="NZ_BAAAJJ010000017.1"/>
</dbReference>
<dbReference type="InterPro" id="IPR050109">
    <property type="entry name" value="HTH-type_TetR-like_transc_reg"/>
</dbReference>
<feature type="domain" description="HTH tetR-type" evidence="5">
    <location>
        <begin position="8"/>
        <end position="68"/>
    </location>
</feature>
<accession>A0A939JHR1</accession>
<keyword evidence="2 4" id="KW-0238">DNA-binding</keyword>
<keyword evidence="1" id="KW-0805">Transcription regulation</keyword>
<evidence type="ECO:0000313" key="7">
    <source>
        <dbReference type="Proteomes" id="UP000664167"/>
    </source>
</evidence>
<evidence type="ECO:0000256" key="1">
    <source>
        <dbReference type="ARBA" id="ARBA00023015"/>
    </source>
</evidence>
<dbReference type="PROSITE" id="PS01081">
    <property type="entry name" value="HTH_TETR_1"/>
    <property type="match status" value="1"/>
</dbReference>
<dbReference type="InterPro" id="IPR036271">
    <property type="entry name" value="Tet_transcr_reg_TetR-rel_C_sf"/>
</dbReference>
<evidence type="ECO:0000313" key="6">
    <source>
        <dbReference type="EMBL" id="MBO0512375.1"/>
    </source>
</evidence>
<keyword evidence="3" id="KW-0804">Transcription</keyword>
<dbReference type="GO" id="GO:0003700">
    <property type="term" value="F:DNA-binding transcription factor activity"/>
    <property type="evidence" value="ECO:0007669"/>
    <property type="project" value="TreeGrafter"/>
</dbReference>
<evidence type="ECO:0000256" key="4">
    <source>
        <dbReference type="PROSITE-ProRule" id="PRU00335"/>
    </source>
</evidence>
<gene>
    <name evidence="6" type="ORF">J0695_11215</name>
</gene>
<keyword evidence="7" id="KW-1185">Reference proteome</keyword>
<dbReference type="Pfam" id="PF00440">
    <property type="entry name" value="TetR_N"/>
    <property type="match status" value="1"/>
</dbReference>
<dbReference type="InterPro" id="IPR001647">
    <property type="entry name" value="HTH_TetR"/>
</dbReference>
<protein>
    <submittedName>
        <fullName evidence="6">TetR/AcrR family transcriptional regulator</fullName>
    </submittedName>
</protein>
<evidence type="ECO:0000259" key="5">
    <source>
        <dbReference type="PROSITE" id="PS50977"/>
    </source>
</evidence>
<dbReference type="PANTHER" id="PTHR30055">
    <property type="entry name" value="HTH-TYPE TRANSCRIPTIONAL REGULATOR RUTR"/>
    <property type="match status" value="1"/>
</dbReference>
<dbReference type="NCBIfam" id="NF041196">
    <property type="entry name" value="ScbR_bind_reg"/>
    <property type="match status" value="1"/>
</dbReference>
<dbReference type="InterPro" id="IPR009057">
    <property type="entry name" value="Homeodomain-like_sf"/>
</dbReference>
<dbReference type="Proteomes" id="UP000664167">
    <property type="component" value="Unassembled WGS sequence"/>
</dbReference>
<sequence length="218" mass="23832">MAQQERAVRTRHAVIQAAAAVFAERGYAAATIAEILGRAGVTKGALYFHFESKESLARGVLESQITNDHWVPREMKLQEWVDLSMTLAARIPHEVVLLAGIRLSADGQGRAMFGSAWPAWMEVVRERVAAAKEQGEVLAHIDPQQTAELFVGSWIGMQALSEAHSNWADLTERISTLFNYILPAIATPATLIKLDIAPDRGERVLQEVSRVPALAVGA</sequence>
<dbReference type="PANTHER" id="PTHR30055:SF234">
    <property type="entry name" value="HTH-TYPE TRANSCRIPTIONAL REGULATOR BETI"/>
    <property type="match status" value="1"/>
</dbReference>
<name>A0A939JHR1_9ACTN</name>